<sequence length="179" mass="20920">MSTDTNRVTAAQKLQKASDAVYKWTTKWKIKLNETKSTYVNFSNQNLTDPAVININGTGVPYANIAKYLGMTLDTKLKWNEHVRKKVKELKIKIAQYRWLIGRHSKMTLYNKLLIYKQVIKPTWLYGIQLWGCTKSTHIKKIQTVQNKVLREIANAPWFVRNNDLLRDLRILTVEQAIK</sequence>
<dbReference type="OMA" id="GCTKSTH"/>
<dbReference type="HOGENOM" id="CLU_000680_4_1_1"/>
<proteinExistence type="predicted"/>
<protein>
    <submittedName>
        <fullName evidence="1">Uncharacterized protein</fullName>
    </submittedName>
</protein>
<reference evidence="1" key="1">
    <citation type="journal article" date="2013" name="Genome Biol.">
        <title>Draft genome of the mountain pine beetle, Dendroctonus ponderosae Hopkins, a major forest pest.</title>
        <authorList>
            <person name="Keeling C.I."/>
            <person name="Yuen M.M."/>
            <person name="Liao N.Y."/>
            <person name="Docking T.R."/>
            <person name="Chan S.K."/>
            <person name="Taylor G.A."/>
            <person name="Palmquist D.L."/>
            <person name="Jackman S.D."/>
            <person name="Nguyen A."/>
            <person name="Li M."/>
            <person name="Henderson H."/>
            <person name="Janes J.K."/>
            <person name="Zhao Y."/>
            <person name="Pandoh P."/>
            <person name="Moore R."/>
            <person name="Sperling F.A."/>
            <person name="Huber D.P."/>
            <person name="Birol I."/>
            <person name="Jones S.J."/>
            <person name="Bohlmann J."/>
        </authorList>
    </citation>
    <scope>NUCLEOTIDE SEQUENCE</scope>
</reference>
<dbReference type="AlphaFoldDB" id="N6UTT4"/>
<name>N6UTT4_DENPD</name>
<feature type="non-terminal residue" evidence="1">
    <location>
        <position position="179"/>
    </location>
</feature>
<organism evidence="1">
    <name type="scientific">Dendroctonus ponderosae</name>
    <name type="common">Mountain pine beetle</name>
    <dbReference type="NCBI Taxonomy" id="77166"/>
    <lineage>
        <taxon>Eukaryota</taxon>
        <taxon>Metazoa</taxon>
        <taxon>Ecdysozoa</taxon>
        <taxon>Arthropoda</taxon>
        <taxon>Hexapoda</taxon>
        <taxon>Insecta</taxon>
        <taxon>Pterygota</taxon>
        <taxon>Neoptera</taxon>
        <taxon>Endopterygota</taxon>
        <taxon>Coleoptera</taxon>
        <taxon>Polyphaga</taxon>
        <taxon>Cucujiformia</taxon>
        <taxon>Curculionidae</taxon>
        <taxon>Scolytinae</taxon>
        <taxon>Dendroctonus</taxon>
    </lineage>
</organism>
<feature type="non-terminal residue" evidence="1">
    <location>
        <position position="1"/>
    </location>
</feature>
<dbReference type="EMBL" id="KB739625">
    <property type="protein sequence ID" value="ENN82192.1"/>
    <property type="molecule type" value="Genomic_DNA"/>
</dbReference>
<gene>
    <name evidence="1" type="ORF">YQE_01432</name>
</gene>
<accession>N6UTT4</accession>
<evidence type="ECO:0000313" key="1">
    <source>
        <dbReference type="EMBL" id="ENN82192.1"/>
    </source>
</evidence>